<protein>
    <recommendedName>
        <fullName evidence="4">dihydropteroate synthase</fullName>
        <ecNumber evidence="4">2.5.1.15</ecNumber>
    </recommendedName>
</protein>
<dbReference type="InterPro" id="IPR000489">
    <property type="entry name" value="Pterin-binding_dom"/>
</dbReference>
<evidence type="ECO:0000313" key="10">
    <source>
        <dbReference type="EMBL" id="MFD1000549.1"/>
    </source>
</evidence>
<evidence type="ECO:0000256" key="3">
    <source>
        <dbReference type="ARBA" id="ARBA00004763"/>
    </source>
</evidence>
<dbReference type="RefSeq" id="WP_377579992.1">
    <property type="nucleotide sequence ID" value="NZ_JBHTKA010000004.1"/>
</dbReference>
<keyword evidence="7" id="KW-0460">Magnesium</keyword>
<organism evidence="10 11">
    <name type="scientific">Ohtaekwangia kribbensis</name>
    <dbReference type="NCBI Taxonomy" id="688913"/>
    <lineage>
        <taxon>Bacteria</taxon>
        <taxon>Pseudomonadati</taxon>
        <taxon>Bacteroidota</taxon>
        <taxon>Cytophagia</taxon>
        <taxon>Cytophagales</taxon>
        <taxon>Fulvivirgaceae</taxon>
        <taxon>Ohtaekwangia</taxon>
    </lineage>
</organism>
<feature type="domain" description="Pterin-binding" evidence="9">
    <location>
        <begin position="36"/>
        <end position="288"/>
    </location>
</feature>
<reference evidence="11" key="1">
    <citation type="journal article" date="2019" name="Int. J. Syst. Evol. Microbiol.">
        <title>The Global Catalogue of Microorganisms (GCM) 10K type strain sequencing project: providing services to taxonomists for standard genome sequencing and annotation.</title>
        <authorList>
            <consortium name="The Broad Institute Genomics Platform"/>
            <consortium name="The Broad Institute Genome Sequencing Center for Infectious Disease"/>
            <person name="Wu L."/>
            <person name="Ma J."/>
        </authorList>
    </citation>
    <scope>NUCLEOTIDE SEQUENCE [LARGE SCALE GENOMIC DNA]</scope>
    <source>
        <strain evidence="11">CCUG 58938</strain>
    </source>
</reference>
<evidence type="ECO:0000256" key="4">
    <source>
        <dbReference type="ARBA" id="ARBA00012458"/>
    </source>
</evidence>
<keyword evidence="8" id="KW-0289">Folate biosynthesis</keyword>
<dbReference type="PANTHER" id="PTHR20941:SF1">
    <property type="entry name" value="FOLIC ACID SYNTHESIS PROTEIN FOL1"/>
    <property type="match status" value="1"/>
</dbReference>
<evidence type="ECO:0000256" key="7">
    <source>
        <dbReference type="ARBA" id="ARBA00022842"/>
    </source>
</evidence>
<evidence type="ECO:0000259" key="9">
    <source>
        <dbReference type="PROSITE" id="PS50972"/>
    </source>
</evidence>
<dbReference type="Proteomes" id="UP001597112">
    <property type="component" value="Unassembled WGS sequence"/>
</dbReference>
<gene>
    <name evidence="10" type="primary">folP</name>
    <name evidence="10" type="ORF">ACFQ21_14585</name>
</gene>
<evidence type="ECO:0000313" key="11">
    <source>
        <dbReference type="Proteomes" id="UP001597112"/>
    </source>
</evidence>
<keyword evidence="11" id="KW-1185">Reference proteome</keyword>
<evidence type="ECO:0000256" key="6">
    <source>
        <dbReference type="ARBA" id="ARBA00022723"/>
    </source>
</evidence>
<dbReference type="NCBIfam" id="TIGR01496">
    <property type="entry name" value="DHPS"/>
    <property type="match status" value="1"/>
</dbReference>
<evidence type="ECO:0000256" key="1">
    <source>
        <dbReference type="ARBA" id="ARBA00000012"/>
    </source>
</evidence>
<dbReference type="Gene3D" id="3.20.20.20">
    <property type="entry name" value="Dihydropteroate synthase-like"/>
    <property type="match status" value="1"/>
</dbReference>
<proteinExistence type="predicted"/>
<name>A0ABW3K2X4_9BACT</name>
<keyword evidence="5 10" id="KW-0808">Transferase</keyword>
<comment type="caution">
    <text evidence="10">The sequence shown here is derived from an EMBL/GenBank/DDBJ whole genome shotgun (WGS) entry which is preliminary data.</text>
</comment>
<dbReference type="InterPro" id="IPR011005">
    <property type="entry name" value="Dihydropteroate_synth-like_sf"/>
</dbReference>
<dbReference type="PROSITE" id="PS50972">
    <property type="entry name" value="PTERIN_BINDING"/>
    <property type="match status" value="1"/>
</dbReference>
<comment type="catalytic activity">
    <reaction evidence="1">
        <text>(7,8-dihydropterin-6-yl)methyl diphosphate + 4-aminobenzoate = 7,8-dihydropteroate + diphosphate</text>
        <dbReference type="Rhea" id="RHEA:19949"/>
        <dbReference type="ChEBI" id="CHEBI:17836"/>
        <dbReference type="ChEBI" id="CHEBI:17839"/>
        <dbReference type="ChEBI" id="CHEBI:33019"/>
        <dbReference type="ChEBI" id="CHEBI:72950"/>
        <dbReference type="EC" id="2.5.1.15"/>
    </reaction>
</comment>
<dbReference type="EC" id="2.5.1.15" evidence="4"/>
<dbReference type="CDD" id="cd00739">
    <property type="entry name" value="DHPS"/>
    <property type="match status" value="1"/>
</dbReference>
<dbReference type="SUPFAM" id="SSF51717">
    <property type="entry name" value="Dihydropteroate synthetase-like"/>
    <property type="match status" value="1"/>
</dbReference>
<dbReference type="PANTHER" id="PTHR20941">
    <property type="entry name" value="FOLATE SYNTHESIS PROTEINS"/>
    <property type="match status" value="1"/>
</dbReference>
<accession>A0ABW3K2X4</accession>
<evidence type="ECO:0000256" key="2">
    <source>
        <dbReference type="ARBA" id="ARBA00001946"/>
    </source>
</evidence>
<evidence type="ECO:0000256" key="5">
    <source>
        <dbReference type="ARBA" id="ARBA00022679"/>
    </source>
</evidence>
<keyword evidence="6" id="KW-0479">Metal-binding</keyword>
<dbReference type="GO" id="GO:0004156">
    <property type="term" value="F:dihydropteroate synthase activity"/>
    <property type="evidence" value="ECO:0007669"/>
    <property type="project" value="UniProtKB-EC"/>
</dbReference>
<dbReference type="InterPro" id="IPR045031">
    <property type="entry name" value="DHP_synth-like"/>
</dbReference>
<dbReference type="Pfam" id="PF00809">
    <property type="entry name" value="Pterin_bind"/>
    <property type="match status" value="1"/>
</dbReference>
<sequence>MTIPSMTGMKSSFENNFFSTNKTLNLNGRLVDLRTPRIMGILNVTPDSFYDGNRYTSEADILKQVEKMLSDGAMFIDVGGYSTRPGAEEISAEEEQKRVLKAVKNISHEFPDAFISVDTFRSEVVRAAVDAGAHLVNDVSGGSLDDAMFKTVAELKVPYILMHMRGTPQTMNKLTVYENLLKDIMDFFHEKIFTLQQLGAKDIIVDPGFGFAKTVEQNFELLSKLDHFNILGKPVLAGLSRKSMIWRTLDITPEEALNGTTSLNTVALLKGASLLRVHDVKQAAEAIKLIEKISTGHN</sequence>
<comment type="cofactor">
    <cofactor evidence="2">
        <name>Mg(2+)</name>
        <dbReference type="ChEBI" id="CHEBI:18420"/>
    </cofactor>
</comment>
<dbReference type="InterPro" id="IPR006390">
    <property type="entry name" value="DHP_synth_dom"/>
</dbReference>
<comment type="pathway">
    <text evidence="3">Cofactor biosynthesis; tetrahydrofolate biosynthesis; 7,8-dihydrofolate from 2-amino-4-hydroxy-6-hydroxymethyl-7,8-dihydropteridine diphosphate and 4-aminobenzoate: step 1/2.</text>
</comment>
<dbReference type="EMBL" id="JBHTKA010000004">
    <property type="protein sequence ID" value="MFD1000549.1"/>
    <property type="molecule type" value="Genomic_DNA"/>
</dbReference>
<evidence type="ECO:0000256" key="8">
    <source>
        <dbReference type="ARBA" id="ARBA00022909"/>
    </source>
</evidence>